<evidence type="ECO:0000313" key="10">
    <source>
        <dbReference type="EMBL" id="NFI20953.1"/>
    </source>
</evidence>
<comment type="subcellular location">
    <subcellularLocation>
        <location evidence="1">Cell membrane</location>
        <topology evidence="1">Multi-pass membrane protein</topology>
    </subcellularLocation>
</comment>
<dbReference type="InterPro" id="IPR050250">
    <property type="entry name" value="Macrolide_Exporter_MacB"/>
</dbReference>
<dbReference type="GO" id="GO:0022857">
    <property type="term" value="F:transmembrane transporter activity"/>
    <property type="evidence" value="ECO:0007669"/>
    <property type="project" value="TreeGrafter"/>
</dbReference>
<evidence type="ECO:0000256" key="4">
    <source>
        <dbReference type="ARBA" id="ARBA00022989"/>
    </source>
</evidence>
<name>A0A6G4EEZ0_CLOBO</name>
<dbReference type="EMBL" id="SWRJ01000001">
    <property type="protein sequence ID" value="NFI20953.1"/>
    <property type="molecule type" value="Genomic_DNA"/>
</dbReference>
<dbReference type="GO" id="GO:0005886">
    <property type="term" value="C:plasma membrane"/>
    <property type="evidence" value="ECO:0007669"/>
    <property type="project" value="UniProtKB-SubCell"/>
</dbReference>
<feature type="transmembrane region" description="Helical" evidence="7">
    <location>
        <begin position="16"/>
        <end position="37"/>
    </location>
</feature>
<evidence type="ECO:0000256" key="1">
    <source>
        <dbReference type="ARBA" id="ARBA00004651"/>
    </source>
</evidence>
<evidence type="ECO:0000256" key="6">
    <source>
        <dbReference type="ARBA" id="ARBA00038076"/>
    </source>
</evidence>
<feature type="transmembrane region" description="Helical" evidence="7">
    <location>
        <begin position="290"/>
        <end position="312"/>
    </location>
</feature>
<comment type="similarity">
    <text evidence="6">Belongs to the ABC-4 integral membrane protein family.</text>
</comment>
<evidence type="ECO:0000256" key="5">
    <source>
        <dbReference type="ARBA" id="ARBA00023136"/>
    </source>
</evidence>
<protein>
    <submittedName>
        <fullName evidence="9">ABC transporter permease</fullName>
    </submittedName>
</protein>
<feature type="transmembrane region" description="Helical" evidence="7">
    <location>
        <begin position="332"/>
        <end position="355"/>
    </location>
</feature>
<evidence type="ECO:0000256" key="3">
    <source>
        <dbReference type="ARBA" id="ARBA00022692"/>
    </source>
</evidence>
<organism evidence="9">
    <name type="scientific">Clostridium botulinum</name>
    <dbReference type="NCBI Taxonomy" id="1491"/>
    <lineage>
        <taxon>Bacteria</taxon>
        <taxon>Bacillati</taxon>
        <taxon>Bacillota</taxon>
        <taxon>Clostridia</taxon>
        <taxon>Eubacteriales</taxon>
        <taxon>Clostridiaceae</taxon>
        <taxon>Clostridium</taxon>
    </lineage>
</organism>
<dbReference type="PANTHER" id="PTHR30572:SF4">
    <property type="entry name" value="ABC TRANSPORTER PERMEASE YTRF"/>
    <property type="match status" value="1"/>
</dbReference>
<evidence type="ECO:0000259" key="8">
    <source>
        <dbReference type="Pfam" id="PF02687"/>
    </source>
</evidence>
<keyword evidence="3 7" id="KW-0812">Transmembrane</keyword>
<dbReference type="Pfam" id="PF02687">
    <property type="entry name" value="FtsX"/>
    <property type="match status" value="1"/>
</dbReference>
<evidence type="ECO:0000256" key="7">
    <source>
        <dbReference type="SAM" id="Phobius"/>
    </source>
</evidence>
<reference evidence="9 11" key="1">
    <citation type="submission" date="2019-04" db="EMBL/GenBank/DDBJ databases">
        <title>Genome sequencing of Clostridium botulinum Groups I-IV and Clostridium butyricum.</title>
        <authorList>
            <person name="Brunt J."/>
            <person name="Van Vliet A.H.M."/>
            <person name="Stringer S.C."/>
            <person name="Carter A.T."/>
            <person name="Peck M.W."/>
        </authorList>
    </citation>
    <scope>NUCLEOTIDE SEQUENCE</scope>
    <source>
        <strain evidence="9">IFR 15/031</strain>
        <strain evidence="10 11">IFR 15/034</strain>
    </source>
</reference>
<feature type="transmembrane region" description="Helical" evidence="7">
    <location>
        <begin position="375"/>
        <end position="398"/>
    </location>
</feature>
<evidence type="ECO:0000313" key="11">
    <source>
        <dbReference type="Proteomes" id="UP000482543"/>
    </source>
</evidence>
<evidence type="ECO:0000313" key="9">
    <source>
        <dbReference type="EMBL" id="NFH61734.1"/>
    </source>
</evidence>
<feature type="domain" description="ABC3 transporter permease C-terminal" evidence="8">
    <location>
        <begin position="293"/>
        <end position="402"/>
    </location>
</feature>
<proteinExistence type="inferred from homology"/>
<keyword evidence="4 7" id="KW-1133">Transmembrane helix</keyword>
<gene>
    <name evidence="9" type="ORF">FC962_07450</name>
    <name evidence="10" type="ORF">FC964_06045</name>
</gene>
<dbReference type="EMBL" id="SWRL01000005">
    <property type="protein sequence ID" value="NFH61734.1"/>
    <property type="molecule type" value="Genomic_DNA"/>
</dbReference>
<dbReference type="AlphaFoldDB" id="A0A6G4EEZ0"/>
<sequence>MNLKFLMKNLINRKKIIILLIIQTAIFIYFLTNFFTLKTFKNDFIKNYQKDFPMKAGVYVSNLLLEEDFENKDKQILNFINYIKTNDNIKNYRINVIEFISRGELGIKYSAHSKEYKIQTPTEENNIPYLKFNYNYYYELKKYIHGPGFKISDFNHDQDIKPIILGRNFKGIYNIGDLIISADKTLKFKVVGFFNRNISILDGDPILNAQSLDNGIVTPLNKQEFNDVSKLRKILNGLTIEFKDEANIAQCSKIIKDKAKSLDLNIEFQNFHKPLNEFLKDFDSKLKFEFVRIIMFNILAFGALTLSFIYLVNTKKREIGILYSIGATTSNIIFTMVFDVMFIIISAYLISLPIYMYNGKIIFYFFVNQFSVRNFIWAFLTILITAFIALIIPCCNIIKLKPKELIGGFRE</sequence>
<keyword evidence="2" id="KW-1003">Cell membrane</keyword>
<dbReference type="PANTHER" id="PTHR30572">
    <property type="entry name" value="MEMBRANE COMPONENT OF TRANSPORTER-RELATED"/>
    <property type="match status" value="1"/>
</dbReference>
<dbReference type="Proteomes" id="UP000482543">
    <property type="component" value="Unassembled WGS sequence"/>
</dbReference>
<keyword evidence="5 7" id="KW-0472">Membrane</keyword>
<dbReference type="RefSeq" id="WP_061318324.1">
    <property type="nucleotide sequence ID" value="NZ_CP013247.1"/>
</dbReference>
<accession>A0A6G4EEZ0</accession>
<comment type="caution">
    <text evidence="9">The sequence shown here is derived from an EMBL/GenBank/DDBJ whole genome shotgun (WGS) entry which is preliminary data.</text>
</comment>
<dbReference type="InterPro" id="IPR003838">
    <property type="entry name" value="ABC3_permease_C"/>
</dbReference>
<evidence type="ECO:0000256" key="2">
    <source>
        <dbReference type="ARBA" id="ARBA00022475"/>
    </source>
</evidence>